<evidence type="ECO:0000313" key="4">
    <source>
        <dbReference type="EMBL" id="PYI55549.1"/>
    </source>
</evidence>
<dbReference type="AlphaFoldDB" id="A0A2V5K7V3"/>
<comment type="caution">
    <text evidence="4">The sequence shown here is derived from an EMBL/GenBank/DDBJ whole genome shotgun (WGS) entry which is preliminary data.</text>
</comment>
<feature type="region of interest" description="Disordered" evidence="3">
    <location>
        <begin position="260"/>
        <end position="279"/>
    </location>
</feature>
<dbReference type="Pfam" id="PF13561">
    <property type="entry name" value="adh_short_C2"/>
    <property type="match status" value="1"/>
</dbReference>
<accession>A0A2V5K7V3</accession>
<dbReference type="Proteomes" id="UP000247476">
    <property type="component" value="Unassembled WGS sequence"/>
</dbReference>
<sequence length="279" mass="29225">MSESGSGRTALVTGGAVGIGKGIALALASRGYDLAISHFAEDAQSRVLADTVASRFGRRCRVYQSDLTDAEAPALLVERAIREMGRLDVLVNNAGLTAIGSVTELDAAELDHLVHLNFRAPLLAIRAAANHMIDRRIRGSIVNITSTRAERAYPGDSLYGATKAALTRASQSAALDLAPYGIRVNCVAPGAIASREGAGAEKHYEALGRKIPLSRTGTTADIGEAVAWLVSEQASYVTGTTLKVDGGLILPGMPEDVSPEAGYGWGKPPAELDRKGKHP</sequence>
<dbReference type="GO" id="GO:0008206">
    <property type="term" value="P:bile acid metabolic process"/>
    <property type="evidence" value="ECO:0007669"/>
    <property type="project" value="UniProtKB-ARBA"/>
</dbReference>
<dbReference type="FunFam" id="3.40.50.720:FF:000084">
    <property type="entry name" value="Short-chain dehydrogenase reductase"/>
    <property type="match status" value="1"/>
</dbReference>
<dbReference type="GO" id="GO:0016491">
    <property type="term" value="F:oxidoreductase activity"/>
    <property type="evidence" value="ECO:0007669"/>
    <property type="project" value="UniProtKB-KW"/>
</dbReference>
<evidence type="ECO:0000256" key="3">
    <source>
        <dbReference type="SAM" id="MobiDB-lite"/>
    </source>
</evidence>
<dbReference type="PANTHER" id="PTHR43639:SF1">
    <property type="entry name" value="SHORT-CHAIN DEHYDROGENASE_REDUCTASE FAMILY PROTEIN"/>
    <property type="match status" value="1"/>
</dbReference>
<dbReference type="SUPFAM" id="SSF51735">
    <property type="entry name" value="NAD(P)-binding Rossmann-fold domains"/>
    <property type="match status" value="1"/>
</dbReference>
<name>A0A2V5K7V3_9BACL</name>
<evidence type="ECO:0000256" key="2">
    <source>
        <dbReference type="ARBA" id="ARBA00023002"/>
    </source>
</evidence>
<protein>
    <submittedName>
        <fullName evidence="4">Short-chain dehydrogenase</fullName>
    </submittedName>
</protein>
<dbReference type="InterPro" id="IPR036291">
    <property type="entry name" value="NAD(P)-bd_dom_sf"/>
</dbReference>
<keyword evidence="2" id="KW-0560">Oxidoreductase</keyword>
<organism evidence="4 5">
    <name type="scientific">Paenibacillus flagellatus</name>
    <dbReference type="NCBI Taxonomy" id="2211139"/>
    <lineage>
        <taxon>Bacteria</taxon>
        <taxon>Bacillati</taxon>
        <taxon>Bacillota</taxon>
        <taxon>Bacilli</taxon>
        <taxon>Bacillales</taxon>
        <taxon>Paenibacillaceae</taxon>
        <taxon>Paenibacillus</taxon>
    </lineage>
</organism>
<dbReference type="PRINTS" id="PR00080">
    <property type="entry name" value="SDRFAMILY"/>
</dbReference>
<dbReference type="PRINTS" id="PR00081">
    <property type="entry name" value="GDHRDH"/>
</dbReference>
<dbReference type="CDD" id="cd05233">
    <property type="entry name" value="SDR_c"/>
    <property type="match status" value="1"/>
</dbReference>
<dbReference type="PANTHER" id="PTHR43639">
    <property type="entry name" value="OXIDOREDUCTASE, SHORT-CHAIN DEHYDROGENASE/REDUCTASE FAMILY (AFU_ORTHOLOGUE AFUA_5G02870)"/>
    <property type="match status" value="1"/>
</dbReference>
<feature type="compositionally biased region" description="Basic and acidic residues" evidence="3">
    <location>
        <begin position="270"/>
        <end position="279"/>
    </location>
</feature>
<dbReference type="RefSeq" id="WP_110839350.1">
    <property type="nucleotide sequence ID" value="NZ_QJVJ01000003.1"/>
</dbReference>
<proteinExistence type="inferred from homology"/>
<dbReference type="EMBL" id="QJVJ01000003">
    <property type="protein sequence ID" value="PYI55549.1"/>
    <property type="molecule type" value="Genomic_DNA"/>
</dbReference>
<reference evidence="4 5" key="1">
    <citation type="submission" date="2018-05" db="EMBL/GenBank/DDBJ databases">
        <title>Paenibacillus flagellatus sp. nov., isolated from selenium mineral soil.</title>
        <authorList>
            <person name="Dai X."/>
        </authorList>
    </citation>
    <scope>NUCLEOTIDE SEQUENCE [LARGE SCALE GENOMIC DNA]</scope>
    <source>
        <strain evidence="4 5">DXL2</strain>
    </source>
</reference>
<keyword evidence="5" id="KW-1185">Reference proteome</keyword>
<dbReference type="InterPro" id="IPR002347">
    <property type="entry name" value="SDR_fam"/>
</dbReference>
<comment type="similarity">
    <text evidence="1">Belongs to the short-chain dehydrogenases/reductases (SDR) family.</text>
</comment>
<evidence type="ECO:0000256" key="1">
    <source>
        <dbReference type="ARBA" id="ARBA00006484"/>
    </source>
</evidence>
<gene>
    <name evidence="4" type="ORF">DLM86_07395</name>
</gene>
<dbReference type="OrthoDB" id="9803333at2"/>
<evidence type="ECO:0000313" key="5">
    <source>
        <dbReference type="Proteomes" id="UP000247476"/>
    </source>
</evidence>
<dbReference type="Gene3D" id="3.40.50.720">
    <property type="entry name" value="NAD(P)-binding Rossmann-like Domain"/>
    <property type="match status" value="1"/>
</dbReference>